<dbReference type="InterPro" id="IPR049278">
    <property type="entry name" value="MS_channel_C"/>
</dbReference>
<dbReference type="RefSeq" id="WP_310053131.1">
    <property type="nucleotide sequence ID" value="NZ_JAVDVW010000001.1"/>
</dbReference>
<accession>A0ABU1VND9</accession>
<evidence type="ECO:0000256" key="6">
    <source>
        <dbReference type="ARBA" id="ARBA00023136"/>
    </source>
</evidence>
<keyword evidence="4 7" id="KW-0812">Transmembrane</keyword>
<dbReference type="SUPFAM" id="SSF82861">
    <property type="entry name" value="Mechanosensitive channel protein MscS (YggB), transmembrane region"/>
    <property type="match status" value="1"/>
</dbReference>
<dbReference type="PANTHER" id="PTHR30347:SF1">
    <property type="entry name" value="MECHANOSENSITIVE CHANNEL MSCK"/>
    <property type="match status" value="1"/>
</dbReference>
<dbReference type="Gene3D" id="2.30.30.60">
    <property type="match status" value="1"/>
</dbReference>
<proteinExistence type="inferred from homology"/>
<gene>
    <name evidence="11" type="ORF">J2X04_001341</name>
</gene>
<dbReference type="InterPro" id="IPR011014">
    <property type="entry name" value="MscS_channel_TM-2"/>
</dbReference>
<protein>
    <submittedName>
        <fullName evidence="11">Small-conductance mechanosensitive channel</fullName>
    </submittedName>
</protein>
<dbReference type="Pfam" id="PF00924">
    <property type="entry name" value="MS_channel_2nd"/>
    <property type="match status" value="1"/>
</dbReference>
<dbReference type="Proteomes" id="UP001267878">
    <property type="component" value="Unassembled WGS sequence"/>
</dbReference>
<feature type="domain" description="Mechanosensitive ion channel MscS" evidence="9">
    <location>
        <begin position="525"/>
        <end position="591"/>
    </location>
</feature>
<dbReference type="Pfam" id="PF21082">
    <property type="entry name" value="MS_channel_3rd"/>
    <property type="match status" value="1"/>
</dbReference>
<evidence type="ECO:0000256" key="7">
    <source>
        <dbReference type="SAM" id="Phobius"/>
    </source>
</evidence>
<feature type="chain" id="PRO_5046904207" evidence="8">
    <location>
        <begin position="25"/>
        <end position="690"/>
    </location>
</feature>
<reference evidence="11 12" key="1">
    <citation type="submission" date="2023-07" db="EMBL/GenBank/DDBJ databases">
        <title>Sorghum-associated microbial communities from plants grown in Nebraska, USA.</title>
        <authorList>
            <person name="Schachtman D."/>
        </authorList>
    </citation>
    <scope>NUCLEOTIDE SEQUENCE [LARGE SCALE GENOMIC DNA]</scope>
    <source>
        <strain evidence="11 12">BE187</strain>
    </source>
</reference>
<keyword evidence="8" id="KW-0732">Signal</keyword>
<evidence type="ECO:0000259" key="9">
    <source>
        <dbReference type="Pfam" id="PF00924"/>
    </source>
</evidence>
<evidence type="ECO:0000313" key="12">
    <source>
        <dbReference type="Proteomes" id="UP001267878"/>
    </source>
</evidence>
<comment type="similarity">
    <text evidence="2">Belongs to the MscS (TC 1.A.23) family.</text>
</comment>
<keyword evidence="12" id="KW-1185">Reference proteome</keyword>
<dbReference type="SUPFAM" id="SSF50182">
    <property type="entry name" value="Sm-like ribonucleoproteins"/>
    <property type="match status" value="1"/>
</dbReference>
<evidence type="ECO:0000259" key="10">
    <source>
        <dbReference type="Pfam" id="PF21082"/>
    </source>
</evidence>
<sequence>MTRRCLLRVLAAIMGLCVACSAVAQGSLAARAQALRATLGPPSDSLTEDRADFLRRQLLASLERRQDLDRARSEIARLAEQSDTAALPPPDTLLALDDLRRDLQQLDATLASGERRQAILVQERSAIAAQLADRIATQRALIDAGGAGEKLEIAKLETDLTESAIAEIDVMRRLVDAQQAAWIRQRGVLARRLATATQRGSVKVTARDTAAIDQRLRVRASELRRRLAAAAATRERIRTELQQAPSLPSAARNKLLTEQLANADLDTELAREALTNVATEQIAWQVTLRYHRDRDTSAAVEVREEAPALLDRLKRRREFLAALSEQIRIQLGALAADPTIPPTSPEAEERRALRALYEQRLALVQAAIFDESQLNDLLERLRDDFDQRIGMSSWNDRAKLAAASVRAWIVRGWNFELFTVNQTLEVDGRKTTVPRGVTVGKVVKAPLLLALTLWVAFRLMRWGESWLVTRRNVDEGSARLARRWILALLIAASVLISLALAGIPLAAFAFIGGAVAIGIGFGMQNLIKNLISGALVLVERPFRLGDVIEVEGLRGTVVDIDMRTSVVRDGDGAETLIPNSALMEQNVKNVTFRSRLSRQALAVVVDGASDPRTVVDTMCATAARHGQLVESHEPTVLLDEFADNGLRFVLHYWIELRPGIDPRRIASDLRQMVLSAFEEAGIRLAPPPLR</sequence>
<evidence type="ECO:0000256" key="2">
    <source>
        <dbReference type="ARBA" id="ARBA00008017"/>
    </source>
</evidence>
<dbReference type="SUPFAM" id="SSF82689">
    <property type="entry name" value="Mechanosensitive channel protein MscS (YggB), C-terminal domain"/>
    <property type="match status" value="1"/>
</dbReference>
<dbReference type="PANTHER" id="PTHR30347">
    <property type="entry name" value="POTASSIUM CHANNEL RELATED"/>
    <property type="match status" value="1"/>
</dbReference>
<dbReference type="Gene3D" id="1.10.287.1260">
    <property type="match status" value="1"/>
</dbReference>
<evidence type="ECO:0000256" key="5">
    <source>
        <dbReference type="ARBA" id="ARBA00022989"/>
    </source>
</evidence>
<keyword evidence="5 7" id="KW-1133">Transmembrane helix</keyword>
<feature type="transmembrane region" description="Helical" evidence="7">
    <location>
        <begin position="481"/>
        <end position="501"/>
    </location>
</feature>
<dbReference type="EMBL" id="JAVDVW010000001">
    <property type="protein sequence ID" value="MDR7098994.1"/>
    <property type="molecule type" value="Genomic_DNA"/>
</dbReference>
<evidence type="ECO:0000256" key="3">
    <source>
        <dbReference type="ARBA" id="ARBA00022475"/>
    </source>
</evidence>
<feature type="transmembrane region" description="Helical" evidence="7">
    <location>
        <begin position="507"/>
        <end position="527"/>
    </location>
</feature>
<dbReference type="InterPro" id="IPR010920">
    <property type="entry name" value="LSM_dom_sf"/>
</dbReference>
<feature type="domain" description="Mechanosensitive ion channel MscS C-terminal" evidence="10">
    <location>
        <begin position="603"/>
        <end position="683"/>
    </location>
</feature>
<dbReference type="InterPro" id="IPR052702">
    <property type="entry name" value="MscS-like_channel"/>
</dbReference>
<dbReference type="InterPro" id="IPR023408">
    <property type="entry name" value="MscS_beta-dom_sf"/>
</dbReference>
<name>A0ABU1VND9_9GAMM</name>
<dbReference type="Gene3D" id="3.30.70.100">
    <property type="match status" value="1"/>
</dbReference>
<evidence type="ECO:0000256" key="4">
    <source>
        <dbReference type="ARBA" id="ARBA00022692"/>
    </source>
</evidence>
<evidence type="ECO:0000313" key="11">
    <source>
        <dbReference type="EMBL" id="MDR7098994.1"/>
    </source>
</evidence>
<keyword evidence="6 7" id="KW-0472">Membrane</keyword>
<organism evidence="11 12">
    <name type="scientific">Agrilutibacter niabensis</name>
    <dbReference type="NCBI Taxonomy" id="380628"/>
    <lineage>
        <taxon>Bacteria</taxon>
        <taxon>Pseudomonadati</taxon>
        <taxon>Pseudomonadota</taxon>
        <taxon>Gammaproteobacteria</taxon>
        <taxon>Lysobacterales</taxon>
        <taxon>Lysobacteraceae</taxon>
        <taxon>Agrilutibacter</taxon>
    </lineage>
</organism>
<keyword evidence="3" id="KW-1003">Cell membrane</keyword>
<comment type="subcellular location">
    <subcellularLocation>
        <location evidence="1">Cell membrane</location>
        <topology evidence="1">Multi-pass membrane protein</topology>
    </subcellularLocation>
</comment>
<comment type="caution">
    <text evidence="11">The sequence shown here is derived from an EMBL/GenBank/DDBJ whole genome shotgun (WGS) entry which is preliminary data.</text>
</comment>
<feature type="signal peptide" evidence="8">
    <location>
        <begin position="1"/>
        <end position="24"/>
    </location>
</feature>
<evidence type="ECO:0000256" key="8">
    <source>
        <dbReference type="SAM" id="SignalP"/>
    </source>
</evidence>
<dbReference type="InterPro" id="IPR006685">
    <property type="entry name" value="MscS_channel_2nd"/>
</dbReference>
<evidence type="ECO:0000256" key="1">
    <source>
        <dbReference type="ARBA" id="ARBA00004651"/>
    </source>
</evidence>
<dbReference type="InterPro" id="IPR011066">
    <property type="entry name" value="MscS_channel_C_sf"/>
</dbReference>